<dbReference type="Proteomes" id="UP000887116">
    <property type="component" value="Unassembled WGS sequence"/>
</dbReference>
<dbReference type="AlphaFoldDB" id="A0A8X6LYK6"/>
<evidence type="ECO:0000313" key="1">
    <source>
        <dbReference type="EMBL" id="GFR25452.1"/>
    </source>
</evidence>
<proteinExistence type="predicted"/>
<organism evidence="1 2">
    <name type="scientific">Trichonephila clavata</name>
    <name type="common">Joro spider</name>
    <name type="synonym">Nephila clavata</name>
    <dbReference type="NCBI Taxonomy" id="2740835"/>
    <lineage>
        <taxon>Eukaryota</taxon>
        <taxon>Metazoa</taxon>
        <taxon>Ecdysozoa</taxon>
        <taxon>Arthropoda</taxon>
        <taxon>Chelicerata</taxon>
        <taxon>Arachnida</taxon>
        <taxon>Araneae</taxon>
        <taxon>Araneomorphae</taxon>
        <taxon>Entelegynae</taxon>
        <taxon>Araneoidea</taxon>
        <taxon>Nephilidae</taxon>
        <taxon>Trichonephila</taxon>
    </lineage>
</organism>
<keyword evidence="2" id="KW-1185">Reference proteome</keyword>
<comment type="caution">
    <text evidence="1">The sequence shown here is derived from an EMBL/GenBank/DDBJ whole genome shotgun (WGS) entry which is preliminary data.</text>
</comment>
<name>A0A8X6LYK6_TRICU</name>
<accession>A0A8X6LYK6</accession>
<evidence type="ECO:0000313" key="2">
    <source>
        <dbReference type="Proteomes" id="UP000887116"/>
    </source>
</evidence>
<reference evidence="1" key="1">
    <citation type="submission" date="2020-07" db="EMBL/GenBank/DDBJ databases">
        <title>Multicomponent nature underlies the extraordinary mechanical properties of spider dragline silk.</title>
        <authorList>
            <person name="Kono N."/>
            <person name="Nakamura H."/>
            <person name="Mori M."/>
            <person name="Yoshida Y."/>
            <person name="Ohtoshi R."/>
            <person name="Malay A.D."/>
            <person name="Moran D.A.P."/>
            <person name="Tomita M."/>
            <person name="Numata K."/>
            <person name="Arakawa K."/>
        </authorList>
    </citation>
    <scope>NUCLEOTIDE SEQUENCE</scope>
</reference>
<gene>
    <name evidence="1" type="ORF">TNCT_197321</name>
</gene>
<protein>
    <submittedName>
        <fullName evidence="1">Uncharacterized protein</fullName>
    </submittedName>
</protein>
<dbReference type="EMBL" id="BMAO01038520">
    <property type="protein sequence ID" value="GFR25452.1"/>
    <property type="molecule type" value="Genomic_DNA"/>
</dbReference>
<sequence>MLGRAYLSKTRRSHEDPWSLLRVAKTLHHNHPRPIWSKSIFIGWQPYHSFVESAQTDPILMEWSIQLPPIKNYFSMLGLLIRVLGNKFS</sequence>